<protein>
    <submittedName>
        <fullName evidence="1">Uncharacterized protein</fullName>
    </submittedName>
</protein>
<organism evidence="1 2">
    <name type="scientific">Stachybotrys elegans</name>
    <dbReference type="NCBI Taxonomy" id="80388"/>
    <lineage>
        <taxon>Eukaryota</taxon>
        <taxon>Fungi</taxon>
        <taxon>Dikarya</taxon>
        <taxon>Ascomycota</taxon>
        <taxon>Pezizomycotina</taxon>
        <taxon>Sordariomycetes</taxon>
        <taxon>Hypocreomycetidae</taxon>
        <taxon>Hypocreales</taxon>
        <taxon>Stachybotryaceae</taxon>
        <taxon>Stachybotrys</taxon>
    </lineage>
</organism>
<dbReference type="EMBL" id="JAGPNK010000015">
    <property type="protein sequence ID" value="KAH7308424.1"/>
    <property type="molecule type" value="Genomic_DNA"/>
</dbReference>
<evidence type="ECO:0000313" key="1">
    <source>
        <dbReference type="EMBL" id="KAH7308424.1"/>
    </source>
</evidence>
<proteinExistence type="predicted"/>
<dbReference type="AlphaFoldDB" id="A0A8K0SHM3"/>
<comment type="caution">
    <text evidence="1">The sequence shown here is derived from an EMBL/GenBank/DDBJ whole genome shotgun (WGS) entry which is preliminary data.</text>
</comment>
<gene>
    <name evidence="1" type="ORF">B0I35DRAFT_441919</name>
</gene>
<dbReference type="Proteomes" id="UP000813444">
    <property type="component" value="Unassembled WGS sequence"/>
</dbReference>
<feature type="non-terminal residue" evidence="1">
    <location>
        <position position="1"/>
    </location>
</feature>
<sequence length="53" mass="6124">WSSSSGRGSDCKWGRYQCKKCRWMDIPNHCLTEWSSSSGRCPGYKWSGCQCKQ</sequence>
<name>A0A8K0SHM3_9HYPO</name>
<evidence type="ECO:0000313" key="2">
    <source>
        <dbReference type="Proteomes" id="UP000813444"/>
    </source>
</evidence>
<accession>A0A8K0SHM3</accession>
<keyword evidence="2" id="KW-1185">Reference proteome</keyword>
<reference evidence="1" key="1">
    <citation type="journal article" date="2021" name="Nat. Commun.">
        <title>Genetic determinants of endophytism in the Arabidopsis root mycobiome.</title>
        <authorList>
            <person name="Mesny F."/>
            <person name="Miyauchi S."/>
            <person name="Thiergart T."/>
            <person name="Pickel B."/>
            <person name="Atanasova L."/>
            <person name="Karlsson M."/>
            <person name="Huettel B."/>
            <person name="Barry K.W."/>
            <person name="Haridas S."/>
            <person name="Chen C."/>
            <person name="Bauer D."/>
            <person name="Andreopoulos W."/>
            <person name="Pangilinan J."/>
            <person name="LaButti K."/>
            <person name="Riley R."/>
            <person name="Lipzen A."/>
            <person name="Clum A."/>
            <person name="Drula E."/>
            <person name="Henrissat B."/>
            <person name="Kohler A."/>
            <person name="Grigoriev I.V."/>
            <person name="Martin F.M."/>
            <person name="Hacquard S."/>
        </authorList>
    </citation>
    <scope>NUCLEOTIDE SEQUENCE</scope>
    <source>
        <strain evidence="1">MPI-CAGE-CH-0235</strain>
    </source>
</reference>